<evidence type="ECO:0000313" key="2">
    <source>
        <dbReference type="Proteomes" id="UP000095287"/>
    </source>
</evidence>
<keyword evidence="2" id="KW-1185">Reference proteome</keyword>
<proteinExistence type="predicted"/>
<reference evidence="3" key="1">
    <citation type="submission" date="2016-11" db="UniProtKB">
        <authorList>
            <consortium name="WormBaseParasite"/>
        </authorList>
    </citation>
    <scope>IDENTIFICATION</scope>
</reference>
<feature type="compositionally biased region" description="Basic residues" evidence="1">
    <location>
        <begin position="91"/>
        <end position="102"/>
    </location>
</feature>
<dbReference type="AlphaFoldDB" id="A0A1I7YIV8"/>
<evidence type="ECO:0000256" key="1">
    <source>
        <dbReference type="SAM" id="MobiDB-lite"/>
    </source>
</evidence>
<accession>A0A1I7YIV8</accession>
<name>A0A1I7YIV8_9BILA</name>
<protein>
    <submittedName>
        <fullName evidence="3">Uncharacterized protein</fullName>
    </submittedName>
</protein>
<dbReference type="Proteomes" id="UP000095287">
    <property type="component" value="Unplaced"/>
</dbReference>
<organism evidence="2 3">
    <name type="scientific">Steinernema glaseri</name>
    <dbReference type="NCBI Taxonomy" id="37863"/>
    <lineage>
        <taxon>Eukaryota</taxon>
        <taxon>Metazoa</taxon>
        <taxon>Ecdysozoa</taxon>
        <taxon>Nematoda</taxon>
        <taxon>Chromadorea</taxon>
        <taxon>Rhabditida</taxon>
        <taxon>Tylenchina</taxon>
        <taxon>Panagrolaimomorpha</taxon>
        <taxon>Strongyloidoidea</taxon>
        <taxon>Steinernematidae</taxon>
        <taxon>Steinernema</taxon>
    </lineage>
</organism>
<sequence length="148" mass="16630">MDKLGWEHRVRKHRKSYDSGGHKPAEYTHHTKIVTAEKLEALMTKIISTILSFTLCEVTVMRGRHGPYYRNLLWISTVPRSSYPEGETRFRKSSNVRRKVRSRLGASAKRSFEAEPGSIPQASGPGTKITLSLAEDVSEALDDSSASR</sequence>
<evidence type="ECO:0000313" key="3">
    <source>
        <dbReference type="WBParaSite" id="L893_g16789.t1"/>
    </source>
</evidence>
<feature type="region of interest" description="Disordered" evidence="1">
    <location>
        <begin position="83"/>
        <end position="126"/>
    </location>
</feature>
<dbReference type="WBParaSite" id="L893_g16789.t1">
    <property type="protein sequence ID" value="L893_g16789.t1"/>
    <property type="gene ID" value="L893_g16789"/>
</dbReference>